<protein>
    <recommendedName>
        <fullName evidence="2">Choice-of-anchor I domain-containing protein</fullName>
    </recommendedName>
</protein>
<dbReference type="InterPro" id="IPR015943">
    <property type="entry name" value="WD40/YVTN_repeat-like_dom_sf"/>
</dbReference>
<feature type="domain" description="Choice-of-anchor I" evidence="2">
    <location>
        <begin position="353"/>
        <end position="492"/>
    </location>
</feature>
<dbReference type="InterPro" id="IPR011044">
    <property type="entry name" value="Quino_amine_DH_bsu"/>
</dbReference>
<dbReference type="InterPro" id="IPR052956">
    <property type="entry name" value="Mesenchyme-surface_protein"/>
</dbReference>
<dbReference type="SUPFAM" id="SSF50969">
    <property type="entry name" value="YVTN repeat-like/Quinoprotein amine dehydrogenase"/>
    <property type="match status" value="1"/>
</dbReference>
<feature type="compositionally biased region" description="Polar residues" evidence="1">
    <location>
        <begin position="214"/>
        <end position="225"/>
    </location>
</feature>
<dbReference type="Pfam" id="PF22494">
    <property type="entry name" value="choice_anch_I"/>
    <property type="match status" value="2"/>
</dbReference>
<sequence length="493" mass="51261">MTTLDFTAFDAQRDALKAQGLRDGKSQKVSLDAEPEYITVSTDSKVAWVTLQESNAIATVDLTTGKITAIKPMGFKDHSKAGAGLDASDRDGGVNIKTWPVLGAYMPDAIASVQVNGQTYLLTANEGDTRDYTGFGDEVKVADLTLDAAKFPTSADLKLEKNLGRLVVSKLDHDTDGDGDADRLVAFGGRSLSIWKADGTLLADTGDLFEQTTSGLSSFNSNGTRETFDTRSDNKGPEPEGVTTGVIGARTFAFVGLERTGGVMVLDVTDPAKPALVQYSNDIKVTENAKSGLAGDLAPEGLLFIPAADSPNGKALLVTANEVSGSTTIYVVADGGKLSLLGRHQVTPFAYDKGAAEIPAFDKLSKRLFVVNGAAGGLSVLDLQDPAKPVALPNIPLTAYGKAANSVTVHSGVLAVAVEATTKTDAGKVALLDKDGKELSKPVTVGALPDMLTFSPDGKLLLVAGEGEPNADYSVDPLGTVSVINVAKALANN</sequence>
<name>A0ABQ2IWG2_9DEIO</name>
<dbReference type="RefSeq" id="WP_229781906.1">
    <property type="nucleotide sequence ID" value="NZ_BMOR01000001.1"/>
</dbReference>
<evidence type="ECO:0000256" key="1">
    <source>
        <dbReference type="SAM" id="MobiDB-lite"/>
    </source>
</evidence>
<dbReference type="PANTHER" id="PTHR46928">
    <property type="entry name" value="MESENCHYME-SPECIFIC CELL SURFACE GLYCOPROTEIN"/>
    <property type="match status" value="1"/>
</dbReference>
<evidence type="ECO:0000313" key="3">
    <source>
        <dbReference type="EMBL" id="GGN29638.1"/>
    </source>
</evidence>
<dbReference type="EMBL" id="BMOR01000001">
    <property type="protein sequence ID" value="GGN29638.1"/>
    <property type="molecule type" value="Genomic_DNA"/>
</dbReference>
<dbReference type="InterPro" id="IPR055188">
    <property type="entry name" value="Choice_anch_I"/>
</dbReference>
<dbReference type="NCBIfam" id="NF038117">
    <property type="entry name" value="choice_anch_I"/>
    <property type="match status" value="1"/>
</dbReference>
<feature type="domain" description="Choice-of-anchor I" evidence="2">
    <location>
        <begin position="2"/>
        <end position="331"/>
    </location>
</feature>
<evidence type="ECO:0000313" key="4">
    <source>
        <dbReference type="Proteomes" id="UP000645517"/>
    </source>
</evidence>
<dbReference type="Gene3D" id="2.130.10.10">
    <property type="entry name" value="YVTN repeat-like/Quinoprotein amine dehydrogenase"/>
    <property type="match status" value="2"/>
</dbReference>
<evidence type="ECO:0000259" key="2">
    <source>
        <dbReference type="Pfam" id="PF22494"/>
    </source>
</evidence>
<dbReference type="Proteomes" id="UP000645517">
    <property type="component" value="Unassembled WGS sequence"/>
</dbReference>
<dbReference type="PANTHER" id="PTHR46928:SF1">
    <property type="entry name" value="MESENCHYME-SPECIFIC CELL SURFACE GLYCOPROTEIN"/>
    <property type="match status" value="1"/>
</dbReference>
<organism evidence="3 4">
    <name type="scientific">Deinococcus daejeonensis</name>
    <dbReference type="NCBI Taxonomy" id="1007098"/>
    <lineage>
        <taxon>Bacteria</taxon>
        <taxon>Thermotogati</taxon>
        <taxon>Deinococcota</taxon>
        <taxon>Deinococci</taxon>
        <taxon>Deinococcales</taxon>
        <taxon>Deinococcaceae</taxon>
        <taxon>Deinococcus</taxon>
    </lineage>
</organism>
<reference evidence="4" key="1">
    <citation type="journal article" date="2019" name="Int. J. Syst. Evol. Microbiol.">
        <title>The Global Catalogue of Microorganisms (GCM) 10K type strain sequencing project: providing services to taxonomists for standard genome sequencing and annotation.</title>
        <authorList>
            <consortium name="The Broad Institute Genomics Platform"/>
            <consortium name="The Broad Institute Genome Sequencing Center for Infectious Disease"/>
            <person name="Wu L."/>
            <person name="Ma J."/>
        </authorList>
    </citation>
    <scope>NUCLEOTIDE SEQUENCE [LARGE SCALE GENOMIC DNA]</scope>
    <source>
        <strain evidence="4">JCM 16918</strain>
    </source>
</reference>
<accession>A0ABQ2IWG2</accession>
<keyword evidence="4" id="KW-1185">Reference proteome</keyword>
<gene>
    <name evidence="3" type="ORF">GCM10010842_04360</name>
</gene>
<comment type="caution">
    <text evidence="3">The sequence shown here is derived from an EMBL/GenBank/DDBJ whole genome shotgun (WGS) entry which is preliminary data.</text>
</comment>
<feature type="compositionally biased region" description="Basic and acidic residues" evidence="1">
    <location>
        <begin position="226"/>
        <end position="238"/>
    </location>
</feature>
<feature type="region of interest" description="Disordered" evidence="1">
    <location>
        <begin position="214"/>
        <end position="242"/>
    </location>
</feature>
<proteinExistence type="predicted"/>